<reference evidence="7" key="1">
    <citation type="journal article" date="2021" name="IMA Fungus">
        <title>Genomic characterization of three marine fungi, including Emericellopsis atlantica sp. nov. with signatures of a generalist lifestyle and marine biomass degradation.</title>
        <authorList>
            <person name="Hagestad O.C."/>
            <person name="Hou L."/>
            <person name="Andersen J.H."/>
            <person name="Hansen E.H."/>
            <person name="Altermark B."/>
            <person name="Li C."/>
            <person name="Kuhnert E."/>
            <person name="Cox R.J."/>
            <person name="Crous P.W."/>
            <person name="Spatafora J.W."/>
            <person name="Lail K."/>
            <person name="Amirebrahimi M."/>
            <person name="Lipzen A."/>
            <person name="Pangilinan J."/>
            <person name="Andreopoulos W."/>
            <person name="Hayes R.D."/>
            <person name="Ng V."/>
            <person name="Grigoriev I.V."/>
            <person name="Jackson S.A."/>
            <person name="Sutton T.D.S."/>
            <person name="Dobson A.D.W."/>
            <person name="Rama T."/>
        </authorList>
    </citation>
    <scope>NUCLEOTIDE SEQUENCE</scope>
    <source>
        <strain evidence="7">TRa018bII</strain>
    </source>
</reference>
<dbReference type="GO" id="GO:0005634">
    <property type="term" value="C:nucleus"/>
    <property type="evidence" value="ECO:0007669"/>
    <property type="project" value="TreeGrafter"/>
</dbReference>
<protein>
    <submittedName>
        <fullName evidence="7">Kinase-like domain-containing protein</fullName>
    </submittedName>
</protein>
<comment type="caution">
    <text evidence="7">The sequence shown here is derived from an EMBL/GenBank/DDBJ whole genome shotgun (WGS) entry which is preliminary data.</text>
</comment>
<dbReference type="GO" id="GO:0005524">
    <property type="term" value="F:ATP binding"/>
    <property type="evidence" value="ECO:0007669"/>
    <property type="project" value="UniProtKB-KW"/>
</dbReference>
<evidence type="ECO:0000259" key="6">
    <source>
        <dbReference type="PROSITE" id="PS50011"/>
    </source>
</evidence>
<dbReference type="PANTHER" id="PTHR11042">
    <property type="entry name" value="EUKARYOTIC TRANSLATION INITIATION FACTOR 2-ALPHA KINASE EIF2-ALPHA KINASE -RELATED"/>
    <property type="match status" value="1"/>
</dbReference>
<keyword evidence="2" id="KW-0547">Nucleotide-binding</keyword>
<evidence type="ECO:0000256" key="4">
    <source>
        <dbReference type="ARBA" id="ARBA00022840"/>
    </source>
</evidence>
<keyword evidence="8" id="KW-1185">Reference proteome</keyword>
<dbReference type="PROSITE" id="PS00108">
    <property type="entry name" value="PROTEIN_KINASE_ST"/>
    <property type="match status" value="1"/>
</dbReference>
<evidence type="ECO:0000256" key="1">
    <source>
        <dbReference type="ARBA" id="ARBA00022679"/>
    </source>
</evidence>
<evidence type="ECO:0000256" key="2">
    <source>
        <dbReference type="ARBA" id="ARBA00022741"/>
    </source>
</evidence>
<dbReference type="InterPro" id="IPR008271">
    <property type="entry name" value="Ser/Thr_kinase_AS"/>
</dbReference>
<proteinExistence type="inferred from homology"/>
<keyword evidence="1" id="KW-0808">Transferase</keyword>
<keyword evidence="3 7" id="KW-0418">Kinase</keyword>
<dbReference type="PROSITE" id="PS50011">
    <property type="entry name" value="PROTEIN_KINASE_DOM"/>
    <property type="match status" value="1"/>
</dbReference>
<feature type="domain" description="Protein kinase" evidence="6">
    <location>
        <begin position="1"/>
        <end position="280"/>
    </location>
</feature>
<dbReference type="SUPFAM" id="SSF56112">
    <property type="entry name" value="Protein kinase-like (PK-like)"/>
    <property type="match status" value="1"/>
</dbReference>
<dbReference type="GO" id="GO:0005737">
    <property type="term" value="C:cytoplasm"/>
    <property type="evidence" value="ECO:0007669"/>
    <property type="project" value="TreeGrafter"/>
</dbReference>
<evidence type="ECO:0000313" key="8">
    <source>
        <dbReference type="Proteomes" id="UP000824998"/>
    </source>
</evidence>
<evidence type="ECO:0000313" key="7">
    <source>
        <dbReference type="EMBL" id="KAG9230391.1"/>
    </source>
</evidence>
<dbReference type="OrthoDB" id="4062651at2759"/>
<dbReference type="InterPro" id="IPR011009">
    <property type="entry name" value="Kinase-like_dom_sf"/>
</dbReference>
<dbReference type="Proteomes" id="UP000824998">
    <property type="component" value="Unassembled WGS sequence"/>
</dbReference>
<dbReference type="GO" id="GO:0004672">
    <property type="term" value="F:protein kinase activity"/>
    <property type="evidence" value="ECO:0007669"/>
    <property type="project" value="InterPro"/>
</dbReference>
<dbReference type="EMBL" id="MU251676">
    <property type="protein sequence ID" value="KAG9230391.1"/>
    <property type="molecule type" value="Genomic_DNA"/>
</dbReference>
<name>A0A9P7YB45_9HELO</name>
<dbReference type="AlphaFoldDB" id="A0A9P7YB45"/>
<gene>
    <name evidence="7" type="ORF">BJ875DRAFT_487996</name>
</gene>
<dbReference type="InterPro" id="IPR000719">
    <property type="entry name" value="Prot_kinase_dom"/>
</dbReference>
<evidence type="ECO:0000256" key="5">
    <source>
        <dbReference type="ARBA" id="ARBA00037982"/>
    </source>
</evidence>
<dbReference type="Pfam" id="PF00069">
    <property type="entry name" value="Pkinase"/>
    <property type="match status" value="1"/>
</dbReference>
<comment type="similarity">
    <text evidence="5">Belongs to the protein kinase superfamily. Ser/Thr protein kinase family. GCN2 subfamily.</text>
</comment>
<evidence type="ECO:0000256" key="3">
    <source>
        <dbReference type="ARBA" id="ARBA00022777"/>
    </source>
</evidence>
<dbReference type="InterPro" id="IPR050339">
    <property type="entry name" value="CC_SR_Kinase"/>
</dbReference>
<sequence>MGSASVEMEIVHRGELYDDINRDGVYEYQYTIVVYKLEDKFYRGICQARILGDFNLKLDDISDVVLIPTEAYCPLVPPKFTKAPEDLPASCYIKRPRLSAYTPSKPTEIGDRVLREVAVLETLRTHPHPNIAEYVGCQVRDGRIVGICFVKYRDTLEERINPGSHGKAAFRYADSKHPLQDREGFLSGFESGIRHLHSLGLVHNDVKPANIMLDDDDNPVIIDFDNCCPNGQDLEGMGGTWPWADEGTKTALPSNDLNALWDIREWLSDSSIKNFKFREG</sequence>
<keyword evidence="4" id="KW-0067">ATP-binding</keyword>
<accession>A0A9P7YB45</accession>
<dbReference type="Gene3D" id="1.10.510.10">
    <property type="entry name" value="Transferase(Phosphotransferase) domain 1"/>
    <property type="match status" value="1"/>
</dbReference>
<dbReference type="PANTHER" id="PTHR11042:SF138">
    <property type="entry name" value="SERINE_THREONINE-PROTEIN KINASE IKS1-RELATED"/>
    <property type="match status" value="1"/>
</dbReference>
<organism evidence="7 8">
    <name type="scientific">Amylocarpus encephaloides</name>
    <dbReference type="NCBI Taxonomy" id="45428"/>
    <lineage>
        <taxon>Eukaryota</taxon>
        <taxon>Fungi</taxon>
        <taxon>Dikarya</taxon>
        <taxon>Ascomycota</taxon>
        <taxon>Pezizomycotina</taxon>
        <taxon>Leotiomycetes</taxon>
        <taxon>Helotiales</taxon>
        <taxon>Helotiales incertae sedis</taxon>
        <taxon>Amylocarpus</taxon>
    </lineage>
</organism>